<name>F4QN04_9CAUL</name>
<dbReference type="Pfam" id="PF01841">
    <property type="entry name" value="Transglut_core"/>
    <property type="match status" value="1"/>
</dbReference>
<protein>
    <submittedName>
        <fullName evidence="2">Transglutaminase-like superfamily protein</fullName>
    </submittedName>
</protein>
<reference evidence="3" key="1">
    <citation type="submission" date="2011-03" db="EMBL/GenBank/DDBJ databases">
        <title>Draft genome sequence of Brevundimonas diminuta.</title>
        <authorList>
            <person name="Brown P.J.B."/>
            <person name="Buechlein A."/>
            <person name="Hemmerich C."/>
            <person name="Brun Y.V."/>
        </authorList>
    </citation>
    <scope>NUCLEOTIDE SEQUENCE [LARGE SCALE GENOMIC DNA]</scope>
    <source>
        <strain evidence="3">C19</strain>
    </source>
</reference>
<accession>F4QN04</accession>
<dbReference type="Gene3D" id="3.10.620.30">
    <property type="match status" value="1"/>
</dbReference>
<dbReference type="STRING" id="715226.ABI_30120"/>
<feature type="domain" description="Transglutaminase-like" evidence="1">
    <location>
        <begin position="173"/>
        <end position="242"/>
    </location>
</feature>
<dbReference type="AlphaFoldDB" id="F4QN04"/>
<dbReference type="InterPro" id="IPR038765">
    <property type="entry name" value="Papain-like_cys_pep_sf"/>
</dbReference>
<dbReference type="Pfam" id="PF08379">
    <property type="entry name" value="Bact_transglu_N"/>
    <property type="match status" value="1"/>
</dbReference>
<evidence type="ECO:0000313" key="3">
    <source>
        <dbReference type="Proteomes" id="UP000006512"/>
    </source>
</evidence>
<evidence type="ECO:0000259" key="1">
    <source>
        <dbReference type="SMART" id="SM00460"/>
    </source>
</evidence>
<dbReference type="SMART" id="SM00460">
    <property type="entry name" value="TGc"/>
    <property type="match status" value="1"/>
</dbReference>
<dbReference type="HOGENOM" id="CLU_008973_2_0_5"/>
<dbReference type="PANTHER" id="PTHR33490">
    <property type="entry name" value="BLR5614 PROTEIN-RELATED"/>
    <property type="match status" value="1"/>
</dbReference>
<dbReference type="OrthoDB" id="9804023at2"/>
<evidence type="ECO:0000313" key="2">
    <source>
        <dbReference type="EMBL" id="EGF91595.1"/>
    </source>
</evidence>
<dbReference type="SUPFAM" id="SSF54001">
    <property type="entry name" value="Cysteine proteinases"/>
    <property type="match status" value="1"/>
</dbReference>
<organism evidence="2 3">
    <name type="scientific">Asticcacaulis biprosthecium C19</name>
    <dbReference type="NCBI Taxonomy" id="715226"/>
    <lineage>
        <taxon>Bacteria</taxon>
        <taxon>Pseudomonadati</taxon>
        <taxon>Pseudomonadota</taxon>
        <taxon>Alphaproteobacteria</taxon>
        <taxon>Caulobacterales</taxon>
        <taxon>Caulobacteraceae</taxon>
        <taxon>Asticcacaulis</taxon>
    </lineage>
</organism>
<sequence length="302" mass="34043">MTVLRVTHTTTYTYKRPVEFGQHRLLFRPRDSQDQRLLSSSLRIFPEPSDLFWIHDAFNNCIAVAEFDAESDSLRFETDIVLDHKPQNALHFRADTEARIWPFAYDAEILPDLQAVIARQYEDTETSTWARRFVDPSGVTDTVRLLETVTHAIHNDFKYIRRGNPGTQTPEMTLYSLSGTCRDYALLMIEAVRSLGFAARFVTGYIYVPSRDTGERLGGGATHAWVQVFLPGAGWVEFDPTNGIVGNRDLIRVGVTRTPRQAIPLWGTHSGSRIDFLAMDVQVNVTAADTPPLLSESTPEAP</sequence>
<dbReference type="Proteomes" id="UP000006512">
    <property type="component" value="Unassembled WGS sequence"/>
</dbReference>
<dbReference type="InterPro" id="IPR002931">
    <property type="entry name" value="Transglutaminase-like"/>
</dbReference>
<dbReference type="RefSeq" id="WP_006273797.1">
    <property type="nucleotide sequence ID" value="NZ_GL883078.1"/>
</dbReference>
<proteinExistence type="predicted"/>
<dbReference type="InterPro" id="IPR013589">
    <property type="entry name" value="Bac_transglu_N"/>
</dbReference>
<gene>
    <name evidence="2" type="ORF">ABI_30120</name>
</gene>
<dbReference type="EMBL" id="GL883078">
    <property type="protein sequence ID" value="EGF91595.1"/>
    <property type="molecule type" value="Genomic_DNA"/>
</dbReference>
<dbReference type="PANTHER" id="PTHR33490:SF1">
    <property type="entry name" value="SLL1233 PROTEIN"/>
    <property type="match status" value="1"/>
</dbReference>
<keyword evidence="3" id="KW-1185">Reference proteome</keyword>
<dbReference type="eggNOG" id="COG1305">
    <property type="taxonomic scope" value="Bacteria"/>
</dbReference>